<dbReference type="eggNOG" id="ENOG5031APA">
    <property type="taxonomic scope" value="Bacteria"/>
</dbReference>
<keyword evidence="3" id="KW-1185">Reference proteome</keyword>
<evidence type="ECO:0000313" key="3">
    <source>
        <dbReference type="Proteomes" id="UP000024284"/>
    </source>
</evidence>
<comment type="caution">
    <text evidence="2">The sequence shown here is derived from an EMBL/GenBank/DDBJ whole genome shotgun (WGS) entry which is preliminary data.</text>
</comment>
<evidence type="ECO:0000256" key="1">
    <source>
        <dbReference type="SAM" id="SignalP"/>
    </source>
</evidence>
<feature type="signal peptide" evidence="1">
    <location>
        <begin position="1"/>
        <end position="22"/>
    </location>
</feature>
<dbReference type="STRING" id="76947.GCA_002080435_02196"/>
<dbReference type="EMBL" id="JFZA02000034">
    <property type="protein sequence ID" value="KFG89218.1"/>
    <property type="molecule type" value="Genomic_DNA"/>
</dbReference>
<evidence type="ECO:0000313" key="2">
    <source>
        <dbReference type="EMBL" id="KFG89218.1"/>
    </source>
</evidence>
<dbReference type="OrthoDB" id="7427955at2"/>
<reference evidence="2" key="1">
    <citation type="submission" date="2014-08" db="EMBL/GenBank/DDBJ databases">
        <title>Draft genome sequences of Sphingobium herbicidovorans.</title>
        <authorList>
            <person name="Gan H.M."/>
            <person name="Gan H.Y."/>
            <person name="Savka M.A."/>
        </authorList>
    </citation>
    <scope>NUCLEOTIDE SEQUENCE [LARGE SCALE GENOMIC DNA]</scope>
    <source>
        <strain evidence="2">NBRC 16415</strain>
    </source>
</reference>
<dbReference type="PATRIC" id="fig|1219045.3.peg.3087"/>
<accession>A0A086P750</accession>
<protein>
    <submittedName>
        <fullName evidence="2">Uncharacterized protein</fullName>
    </submittedName>
</protein>
<dbReference type="Proteomes" id="UP000024284">
    <property type="component" value="Unassembled WGS sequence"/>
</dbReference>
<proteinExistence type="predicted"/>
<keyword evidence="1" id="KW-0732">Signal</keyword>
<dbReference type="AlphaFoldDB" id="A0A086P750"/>
<name>A0A086P750_SPHHM</name>
<feature type="chain" id="PRO_5001813138" evidence="1">
    <location>
        <begin position="23"/>
        <end position="119"/>
    </location>
</feature>
<organism evidence="2 3">
    <name type="scientific">Sphingobium herbicidovorans (strain ATCC 700291 / DSM 11019 / CCUG 56400 / KCTC 2939 / LMG 18315 / NBRC 16415 / MH)</name>
    <name type="common">Sphingomonas herbicidovorans</name>
    <dbReference type="NCBI Taxonomy" id="1219045"/>
    <lineage>
        <taxon>Bacteria</taxon>
        <taxon>Pseudomonadati</taxon>
        <taxon>Pseudomonadota</taxon>
        <taxon>Alphaproteobacteria</taxon>
        <taxon>Sphingomonadales</taxon>
        <taxon>Sphingomonadaceae</taxon>
        <taxon>Sphingobium</taxon>
    </lineage>
</organism>
<sequence>MPPAAKWMLIPVLLGSATSALAAPEPSTRLVECSTGDCLLVTGRRDDRHAPVSINGHEIAVKGDCRWQARLPVETFRAWSAPNARTVTVSVDGEETKARLPVGMFVRPEKLTMLVIRPK</sequence>
<gene>
    <name evidence="2" type="ORF">BV98_003045</name>
</gene>